<keyword evidence="2" id="KW-1185">Reference proteome</keyword>
<sequence>MGEVDGCVVGEGGGLGTRKRHGFCNVELQVWGWRSEQRSSRVGQGFGNWISSEGTKGCEWLIMAVSLNGLVVEFEGTGLFEMVSVIWLHGFMVVLRLQLG</sequence>
<accession>A0AAW1WJV7</accession>
<gene>
    <name evidence="1" type="ORF">M0R45_032568</name>
</gene>
<dbReference type="Proteomes" id="UP001457282">
    <property type="component" value="Unassembled WGS sequence"/>
</dbReference>
<comment type="caution">
    <text evidence="1">The sequence shown here is derived from an EMBL/GenBank/DDBJ whole genome shotgun (WGS) entry which is preliminary data.</text>
</comment>
<proteinExistence type="predicted"/>
<evidence type="ECO:0000313" key="2">
    <source>
        <dbReference type="Proteomes" id="UP001457282"/>
    </source>
</evidence>
<organism evidence="1 2">
    <name type="scientific">Rubus argutus</name>
    <name type="common">Southern blackberry</name>
    <dbReference type="NCBI Taxonomy" id="59490"/>
    <lineage>
        <taxon>Eukaryota</taxon>
        <taxon>Viridiplantae</taxon>
        <taxon>Streptophyta</taxon>
        <taxon>Embryophyta</taxon>
        <taxon>Tracheophyta</taxon>
        <taxon>Spermatophyta</taxon>
        <taxon>Magnoliopsida</taxon>
        <taxon>eudicotyledons</taxon>
        <taxon>Gunneridae</taxon>
        <taxon>Pentapetalae</taxon>
        <taxon>rosids</taxon>
        <taxon>fabids</taxon>
        <taxon>Rosales</taxon>
        <taxon>Rosaceae</taxon>
        <taxon>Rosoideae</taxon>
        <taxon>Rosoideae incertae sedis</taxon>
        <taxon>Rubus</taxon>
    </lineage>
</organism>
<name>A0AAW1WJV7_RUBAR</name>
<protein>
    <submittedName>
        <fullName evidence="1">Uncharacterized protein</fullName>
    </submittedName>
</protein>
<dbReference type="AlphaFoldDB" id="A0AAW1WJV7"/>
<evidence type="ECO:0000313" key="1">
    <source>
        <dbReference type="EMBL" id="KAK9924186.1"/>
    </source>
</evidence>
<dbReference type="EMBL" id="JBEDUW010000006">
    <property type="protein sequence ID" value="KAK9924186.1"/>
    <property type="molecule type" value="Genomic_DNA"/>
</dbReference>
<reference evidence="1 2" key="1">
    <citation type="journal article" date="2023" name="G3 (Bethesda)">
        <title>A chromosome-length genome assembly and annotation of blackberry (Rubus argutus, cv. 'Hillquist').</title>
        <authorList>
            <person name="Bruna T."/>
            <person name="Aryal R."/>
            <person name="Dudchenko O."/>
            <person name="Sargent D.J."/>
            <person name="Mead D."/>
            <person name="Buti M."/>
            <person name="Cavallini A."/>
            <person name="Hytonen T."/>
            <person name="Andres J."/>
            <person name="Pham M."/>
            <person name="Weisz D."/>
            <person name="Mascagni F."/>
            <person name="Usai G."/>
            <person name="Natali L."/>
            <person name="Bassil N."/>
            <person name="Fernandez G.E."/>
            <person name="Lomsadze A."/>
            <person name="Armour M."/>
            <person name="Olukolu B."/>
            <person name="Poorten T."/>
            <person name="Britton C."/>
            <person name="Davik J."/>
            <person name="Ashrafi H."/>
            <person name="Aiden E.L."/>
            <person name="Borodovsky M."/>
            <person name="Worthington M."/>
        </authorList>
    </citation>
    <scope>NUCLEOTIDE SEQUENCE [LARGE SCALE GENOMIC DNA]</scope>
    <source>
        <strain evidence="1">PI 553951</strain>
    </source>
</reference>